<feature type="modified residue" description="4-aspartylphosphate" evidence="2">
    <location>
        <position position="53"/>
    </location>
</feature>
<accession>A0ABQ0JZB2</accession>
<gene>
    <name evidence="4" type="ORF">BROSI_A2595</name>
</gene>
<organism evidence="4 5">
    <name type="scientific">Candidatus Brocadia sinica JPN1</name>
    <dbReference type="NCBI Taxonomy" id="1197129"/>
    <lineage>
        <taxon>Bacteria</taxon>
        <taxon>Pseudomonadati</taxon>
        <taxon>Planctomycetota</taxon>
        <taxon>Candidatus Brocadiia</taxon>
        <taxon>Candidatus Brocadiales</taxon>
        <taxon>Candidatus Brocadiaceae</taxon>
        <taxon>Candidatus Brocadia</taxon>
    </lineage>
</organism>
<dbReference type="CDD" id="cd16936">
    <property type="entry name" value="HATPase_RsbW-like"/>
    <property type="match status" value="1"/>
</dbReference>
<dbReference type="RefSeq" id="WP_052564106.1">
    <property type="nucleotide sequence ID" value="NZ_BAFN01000001.1"/>
</dbReference>
<name>A0ABQ0JZB2_9BACT</name>
<dbReference type="InterPro" id="IPR011006">
    <property type="entry name" value="CheY-like_superfamily"/>
</dbReference>
<dbReference type="Gene3D" id="3.60.40.10">
    <property type="entry name" value="PPM-type phosphatase domain"/>
    <property type="match status" value="1"/>
</dbReference>
<reference evidence="5" key="1">
    <citation type="journal article" date="2015" name="Genome Announc.">
        <title>Draft Genome Sequence of an Anaerobic Ammonium-Oxidizing Bacterium, "Candidatus Brocadia sinica".</title>
        <authorList>
            <person name="Oshiki M."/>
            <person name="Shinyako-Hata K."/>
            <person name="Satoh H."/>
            <person name="Okabe S."/>
        </authorList>
    </citation>
    <scope>NUCLEOTIDE SEQUENCE [LARGE SCALE GENOMIC DNA]</scope>
    <source>
        <strain evidence="5">JPN1</strain>
    </source>
</reference>
<keyword evidence="4" id="KW-0418">Kinase</keyword>
<dbReference type="GO" id="GO:0016301">
    <property type="term" value="F:kinase activity"/>
    <property type="evidence" value="ECO:0007669"/>
    <property type="project" value="UniProtKB-KW"/>
</dbReference>
<feature type="domain" description="Response regulatory" evidence="3">
    <location>
        <begin position="4"/>
        <end position="118"/>
    </location>
</feature>
<evidence type="ECO:0000313" key="5">
    <source>
        <dbReference type="Proteomes" id="UP000032309"/>
    </source>
</evidence>
<dbReference type="InterPro" id="IPR001932">
    <property type="entry name" value="PPM-type_phosphatase-like_dom"/>
</dbReference>
<evidence type="ECO:0000313" key="4">
    <source>
        <dbReference type="EMBL" id="GAN34060.1"/>
    </source>
</evidence>
<dbReference type="Pfam" id="PF13581">
    <property type="entry name" value="HATPase_c_2"/>
    <property type="match status" value="1"/>
</dbReference>
<evidence type="ECO:0000259" key="3">
    <source>
        <dbReference type="PROSITE" id="PS50110"/>
    </source>
</evidence>
<protein>
    <submittedName>
        <fullName evidence="4">Hypothetical histidine kinase protein</fullName>
    </submittedName>
</protein>
<dbReference type="InterPro" id="IPR001789">
    <property type="entry name" value="Sig_transdc_resp-reg_receiver"/>
</dbReference>
<dbReference type="SUPFAM" id="SSF52172">
    <property type="entry name" value="CheY-like"/>
    <property type="match status" value="1"/>
</dbReference>
<proteinExistence type="predicted"/>
<dbReference type="Gene3D" id="3.30.565.10">
    <property type="entry name" value="Histidine kinase-like ATPase, C-terminal domain"/>
    <property type="match status" value="1"/>
</dbReference>
<evidence type="ECO:0000256" key="1">
    <source>
        <dbReference type="ARBA" id="ARBA00022553"/>
    </source>
</evidence>
<dbReference type="PROSITE" id="PS50110">
    <property type="entry name" value="RESPONSE_REGULATORY"/>
    <property type="match status" value="1"/>
</dbReference>
<comment type="caution">
    <text evidence="4">The sequence shown here is derived from an EMBL/GenBank/DDBJ whole genome shotgun (WGS) entry which is preliminary data.</text>
</comment>
<keyword evidence="5" id="KW-1185">Reference proteome</keyword>
<dbReference type="Pfam" id="PF00072">
    <property type="entry name" value="Response_reg"/>
    <property type="match status" value="1"/>
</dbReference>
<sequence>MKKKILLVDDEETLRWALQEALMEEGYNVDNTSDGVKALEFIRKANYDLVISDLRMPAMGGLQLISEIKKIRPDVKSIIITAYGSIETVIEAMHIGVSDFLTKPFKIEHIKSVIHRVLYDSSISKNNAGDGRGSGGLKIKYNNPCRQPRTCFLAKDTAGNANHILYDFLELGKLNVLLFGSVSYEVNTNNFDVMMKTIFRNVIKKDKSPASLLKEINLYLCKNILQRFPVALFCAFLDIQRQILSYATYGEELTGILCLPTKEVKMLGSAPFSLNLFPGMMIVESSVPFVSGSKLILICSGPLSNGLRNEIIALDRLRDVIFDASTAGCEDMAKDIKLQIRELDKQVAEEKGIAVMVSSLECKADTAWEEVISLPIPIHNYGKMIEHFDRKLSSIVEDNFKRYQIVASINEAVLNVASFAYKTDEVGEVLLKFSKLGDEVIIEICDQGCGFDIQNYREPDVTVYKELTKKSGRGIFLMKNLMDRMMIQSSKEMGTAVHMAKRVTCNEN</sequence>
<dbReference type="PANTHER" id="PTHR44591">
    <property type="entry name" value="STRESS RESPONSE REGULATOR PROTEIN 1"/>
    <property type="match status" value="1"/>
</dbReference>
<dbReference type="InterPro" id="IPR036890">
    <property type="entry name" value="HATPase_C_sf"/>
</dbReference>
<evidence type="ECO:0000256" key="2">
    <source>
        <dbReference type="PROSITE-ProRule" id="PRU00169"/>
    </source>
</evidence>
<dbReference type="Proteomes" id="UP000032309">
    <property type="component" value="Unassembled WGS sequence"/>
</dbReference>
<dbReference type="InterPro" id="IPR003594">
    <property type="entry name" value="HATPase_dom"/>
</dbReference>
<dbReference type="InterPro" id="IPR050595">
    <property type="entry name" value="Bact_response_regulator"/>
</dbReference>
<keyword evidence="1 2" id="KW-0597">Phosphoprotein</keyword>
<dbReference type="Gene3D" id="3.40.50.2300">
    <property type="match status" value="1"/>
</dbReference>
<dbReference type="PANTHER" id="PTHR44591:SF3">
    <property type="entry name" value="RESPONSE REGULATORY DOMAIN-CONTAINING PROTEIN"/>
    <property type="match status" value="1"/>
</dbReference>
<keyword evidence="4" id="KW-0808">Transferase</keyword>
<dbReference type="Pfam" id="PF07228">
    <property type="entry name" value="SpoIIE"/>
    <property type="match status" value="1"/>
</dbReference>
<dbReference type="EMBL" id="BAFN01000001">
    <property type="protein sequence ID" value="GAN34060.1"/>
    <property type="molecule type" value="Genomic_DNA"/>
</dbReference>
<dbReference type="SMART" id="SM00448">
    <property type="entry name" value="REC"/>
    <property type="match status" value="1"/>
</dbReference>
<dbReference type="SUPFAM" id="SSF55874">
    <property type="entry name" value="ATPase domain of HSP90 chaperone/DNA topoisomerase II/histidine kinase"/>
    <property type="match status" value="1"/>
</dbReference>
<dbReference type="InterPro" id="IPR036457">
    <property type="entry name" value="PPM-type-like_dom_sf"/>
</dbReference>